<keyword evidence="2" id="KW-1185">Reference proteome</keyword>
<accession>A0ACC3DZW4</accession>
<reference evidence="1" key="1">
    <citation type="submission" date="2024-09" db="EMBL/GenBank/DDBJ databases">
        <title>Black Yeasts Isolated from many extreme environments.</title>
        <authorList>
            <person name="Coleine C."/>
            <person name="Stajich J.E."/>
            <person name="Selbmann L."/>
        </authorList>
    </citation>
    <scope>NUCLEOTIDE SEQUENCE</scope>
    <source>
        <strain evidence="1">CCFEE 5737</strain>
    </source>
</reference>
<dbReference type="Proteomes" id="UP001186974">
    <property type="component" value="Unassembled WGS sequence"/>
</dbReference>
<protein>
    <submittedName>
        <fullName evidence="1">Uncharacterized protein</fullName>
    </submittedName>
</protein>
<proteinExistence type="predicted"/>
<gene>
    <name evidence="1" type="ORF">LTS18_004253</name>
</gene>
<name>A0ACC3DZW4_9PEZI</name>
<evidence type="ECO:0000313" key="2">
    <source>
        <dbReference type="Proteomes" id="UP001186974"/>
    </source>
</evidence>
<dbReference type="EMBL" id="JAWDJW010000001">
    <property type="protein sequence ID" value="KAK3082341.1"/>
    <property type="molecule type" value="Genomic_DNA"/>
</dbReference>
<organism evidence="1 2">
    <name type="scientific">Coniosporium uncinatum</name>
    <dbReference type="NCBI Taxonomy" id="93489"/>
    <lineage>
        <taxon>Eukaryota</taxon>
        <taxon>Fungi</taxon>
        <taxon>Dikarya</taxon>
        <taxon>Ascomycota</taxon>
        <taxon>Pezizomycotina</taxon>
        <taxon>Dothideomycetes</taxon>
        <taxon>Dothideomycetes incertae sedis</taxon>
        <taxon>Coniosporium</taxon>
    </lineage>
</organism>
<sequence>MEPTVEAFLPSKSPANAAALSSYGEENMATATQLIVYMPYLHWDYYKSMLSRTRLIKDKIARVGKKSNAENAFTSPGMEQKVLHQYVKCGNDWSIHPRRSLDQYGYPTLANTNVRNADQVMYKAPKVKGIQGIEDDLRPPARMRLRDARNKPPKRRKDSKRDRSENVEAADYDEKAKVLMVDQCWFHQQQSAKFIDSVSDGDLKVFRVMSDYISYLTEYQMSSFKQFRDGQLRHDTSLGEEDEQSLRDVLDNLHNSEDLTNLLELRDVVKNIIKAYEQIDGYLKRSKRAKDMLIKTKERIHQYRITVNDMMSECIRARDTYTSLLDLKQKQANIAEARLARLSAQVAGEQSRAVMIFTIFTILFLPLSFFTSLFGMNAREWSGQDSDPDLSHIGILMGSISAAVIIIALLVAFNKNIHTFLTVALKERLLDFIQRDSAAGDESVSDDEPDWKSPLNPVTVVPGRRETSGDNLTFRRMMMWSTEGKHLESGGADVNVDAERKHHHRFFFHERTVSSDGAVSLDTLSLSIPSRPGSR</sequence>
<comment type="caution">
    <text evidence="1">The sequence shown here is derived from an EMBL/GenBank/DDBJ whole genome shotgun (WGS) entry which is preliminary data.</text>
</comment>
<evidence type="ECO:0000313" key="1">
    <source>
        <dbReference type="EMBL" id="KAK3082341.1"/>
    </source>
</evidence>